<proteinExistence type="predicted"/>
<feature type="region of interest" description="Disordered" evidence="1">
    <location>
        <begin position="1"/>
        <end position="41"/>
    </location>
</feature>
<dbReference type="Gramene" id="OMO52401">
    <property type="protein sequence ID" value="OMO52401"/>
    <property type="gene ID" value="CCACVL1_29235"/>
</dbReference>
<reference evidence="2 3" key="1">
    <citation type="submission" date="2013-09" db="EMBL/GenBank/DDBJ databases">
        <title>Corchorus capsularis genome sequencing.</title>
        <authorList>
            <person name="Alam M."/>
            <person name="Haque M.S."/>
            <person name="Islam M.S."/>
            <person name="Emdad E.M."/>
            <person name="Islam M.M."/>
            <person name="Ahmed B."/>
            <person name="Halim A."/>
            <person name="Hossen Q.M.M."/>
            <person name="Hossain M.Z."/>
            <person name="Ahmed R."/>
            <person name="Khan M.M."/>
            <person name="Islam R."/>
            <person name="Rashid M.M."/>
            <person name="Khan S.A."/>
            <person name="Rahman M.S."/>
            <person name="Alam M."/>
        </authorList>
    </citation>
    <scope>NUCLEOTIDE SEQUENCE [LARGE SCALE GENOMIC DNA]</scope>
    <source>
        <strain evidence="3">cv. CVL-1</strain>
        <tissue evidence="2">Whole seedling</tissue>
    </source>
</reference>
<gene>
    <name evidence="2" type="ORF">CCACVL1_29235</name>
</gene>
<evidence type="ECO:0000256" key="1">
    <source>
        <dbReference type="SAM" id="MobiDB-lite"/>
    </source>
</evidence>
<evidence type="ECO:0000313" key="3">
    <source>
        <dbReference type="Proteomes" id="UP000188268"/>
    </source>
</evidence>
<feature type="non-terminal residue" evidence="2">
    <location>
        <position position="1"/>
    </location>
</feature>
<organism evidence="2 3">
    <name type="scientific">Corchorus capsularis</name>
    <name type="common">Jute</name>
    <dbReference type="NCBI Taxonomy" id="210143"/>
    <lineage>
        <taxon>Eukaryota</taxon>
        <taxon>Viridiplantae</taxon>
        <taxon>Streptophyta</taxon>
        <taxon>Embryophyta</taxon>
        <taxon>Tracheophyta</taxon>
        <taxon>Spermatophyta</taxon>
        <taxon>Magnoliopsida</taxon>
        <taxon>eudicotyledons</taxon>
        <taxon>Gunneridae</taxon>
        <taxon>Pentapetalae</taxon>
        <taxon>rosids</taxon>
        <taxon>malvids</taxon>
        <taxon>Malvales</taxon>
        <taxon>Malvaceae</taxon>
        <taxon>Grewioideae</taxon>
        <taxon>Apeibeae</taxon>
        <taxon>Corchorus</taxon>
    </lineage>
</organism>
<sequence>PTNAQSTAASEVRPTAFGKNSKSDLPFHPNSYRRQPFKIEP</sequence>
<name>A0A1R3G2T3_COCAP</name>
<dbReference type="EMBL" id="AWWV01015519">
    <property type="protein sequence ID" value="OMO52401.1"/>
    <property type="molecule type" value="Genomic_DNA"/>
</dbReference>
<dbReference type="Proteomes" id="UP000188268">
    <property type="component" value="Unassembled WGS sequence"/>
</dbReference>
<comment type="caution">
    <text evidence="2">The sequence shown here is derived from an EMBL/GenBank/DDBJ whole genome shotgun (WGS) entry which is preliminary data.</text>
</comment>
<accession>A0A1R3G2T3</accession>
<dbReference type="AlphaFoldDB" id="A0A1R3G2T3"/>
<protein>
    <submittedName>
        <fullName evidence="2">Uncharacterized protein</fullName>
    </submittedName>
</protein>
<keyword evidence="3" id="KW-1185">Reference proteome</keyword>
<evidence type="ECO:0000313" key="2">
    <source>
        <dbReference type="EMBL" id="OMO52401.1"/>
    </source>
</evidence>